<proteinExistence type="predicted"/>
<organism evidence="1 2">
    <name type="scientific">Monilinia laxa</name>
    <name type="common">Brown rot fungus</name>
    <name type="synonym">Sclerotinia laxa</name>
    <dbReference type="NCBI Taxonomy" id="61186"/>
    <lineage>
        <taxon>Eukaryota</taxon>
        <taxon>Fungi</taxon>
        <taxon>Dikarya</taxon>
        <taxon>Ascomycota</taxon>
        <taxon>Pezizomycotina</taxon>
        <taxon>Leotiomycetes</taxon>
        <taxon>Helotiales</taxon>
        <taxon>Sclerotiniaceae</taxon>
        <taxon>Monilinia</taxon>
    </lineage>
</organism>
<reference evidence="1 2" key="1">
    <citation type="submission" date="2019-06" db="EMBL/GenBank/DDBJ databases">
        <title>Genome Sequence of the Brown Rot Fungal Pathogen Monilinia laxa.</title>
        <authorList>
            <person name="De Miccolis Angelini R.M."/>
            <person name="Landi L."/>
            <person name="Abate D."/>
            <person name="Pollastro S."/>
            <person name="Romanazzi G."/>
            <person name="Faretra F."/>
        </authorList>
    </citation>
    <scope>NUCLEOTIDE SEQUENCE [LARGE SCALE GENOMIC DNA]</scope>
    <source>
        <strain evidence="1 2">Mlax316</strain>
    </source>
</reference>
<protein>
    <submittedName>
        <fullName evidence="1">Uncharacterized protein</fullName>
    </submittedName>
</protein>
<accession>A0A5N6K1Z2</accession>
<dbReference type="AlphaFoldDB" id="A0A5N6K1Z2"/>
<comment type="caution">
    <text evidence="1">The sequence shown here is derived from an EMBL/GenBank/DDBJ whole genome shotgun (WGS) entry which is preliminary data.</text>
</comment>
<sequence length="90" mass="10243">MSRTENEEYFLATIFFHDEKNKDELSMREVWAKGKAKTPYASHSSIHLVFLLFLYSGILPTDPPSPCNLEDSAAPHQPTLCMGYHNISIL</sequence>
<evidence type="ECO:0000313" key="1">
    <source>
        <dbReference type="EMBL" id="KAB8296170.1"/>
    </source>
</evidence>
<gene>
    <name evidence="1" type="ORF">EYC80_008955</name>
</gene>
<dbReference type="Proteomes" id="UP000326757">
    <property type="component" value="Unassembled WGS sequence"/>
</dbReference>
<keyword evidence="2" id="KW-1185">Reference proteome</keyword>
<name>A0A5N6K1Z2_MONLA</name>
<evidence type="ECO:0000313" key="2">
    <source>
        <dbReference type="Proteomes" id="UP000326757"/>
    </source>
</evidence>
<dbReference type="EMBL" id="VIGI01000009">
    <property type="protein sequence ID" value="KAB8296170.1"/>
    <property type="molecule type" value="Genomic_DNA"/>
</dbReference>